<dbReference type="Proteomes" id="UP000821853">
    <property type="component" value="Unassembled WGS sequence"/>
</dbReference>
<dbReference type="Pfam" id="PF21787">
    <property type="entry name" value="TNP-like_RNaseH_N"/>
    <property type="match status" value="1"/>
</dbReference>
<evidence type="ECO:0000313" key="3">
    <source>
        <dbReference type="Proteomes" id="UP000821853"/>
    </source>
</evidence>
<dbReference type="AlphaFoldDB" id="A0A9J6HA45"/>
<dbReference type="InterPro" id="IPR048365">
    <property type="entry name" value="TNP-like_RNaseH_N"/>
</dbReference>
<dbReference type="VEuPathDB" id="VectorBase:HLOH_048290"/>
<dbReference type="OrthoDB" id="6431618at2759"/>
<accession>A0A9J6HA45</accession>
<evidence type="ECO:0000259" key="1">
    <source>
        <dbReference type="Pfam" id="PF21787"/>
    </source>
</evidence>
<gene>
    <name evidence="2" type="ORF">HPB48_026165</name>
</gene>
<dbReference type="EMBL" id="JABSTR010001725">
    <property type="protein sequence ID" value="KAH9384172.1"/>
    <property type="molecule type" value="Genomic_DNA"/>
</dbReference>
<organism evidence="2 3">
    <name type="scientific">Haemaphysalis longicornis</name>
    <name type="common">Bush tick</name>
    <dbReference type="NCBI Taxonomy" id="44386"/>
    <lineage>
        <taxon>Eukaryota</taxon>
        <taxon>Metazoa</taxon>
        <taxon>Ecdysozoa</taxon>
        <taxon>Arthropoda</taxon>
        <taxon>Chelicerata</taxon>
        <taxon>Arachnida</taxon>
        <taxon>Acari</taxon>
        <taxon>Parasitiformes</taxon>
        <taxon>Ixodida</taxon>
        <taxon>Ixodoidea</taxon>
        <taxon>Ixodidae</taxon>
        <taxon>Haemaphysalinae</taxon>
        <taxon>Haemaphysalis</taxon>
    </lineage>
</organism>
<reference evidence="2 3" key="1">
    <citation type="journal article" date="2020" name="Cell">
        <title>Large-Scale Comparative Analyses of Tick Genomes Elucidate Their Genetic Diversity and Vector Capacities.</title>
        <authorList>
            <consortium name="Tick Genome and Microbiome Consortium (TIGMIC)"/>
            <person name="Jia N."/>
            <person name="Wang J."/>
            <person name="Shi W."/>
            <person name="Du L."/>
            <person name="Sun Y."/>
            <person name="Zhan W."/>
            <person name="Jiang J.F."/>
            <person name="Wang Q."/>
            <person name="Zhang B."/>
            <person name="Ji P."/>
            <person name="Bell-Sakyi L."/>
            <person name="Cui X.M."/>
            <person name="Yuan T.T."/>
            <person name="Jiang B.G."/>
            <person name="Yang W.F."/>
            <person name="Lam T.T."/>
            <person name="Chang Q.C."/>
            <person name="Ding S.J."/>
            <person name="Wang X.J."/>
            <person name="Zhu J.G."/>
            <person name="Ruan X.D."/>
            <person name="Zhao L."/>
            <person name="Wei J.T."/>
            <person name="Ye R.Z."/>
            <person name="Que T.C."/>
            <person name="Du C.H."/>
            <person name="Zhou Y.H."/>
            <person name="Cheng J.X."/>
            <person name="Dai P.F."/>
            <person name="Guo W.B."/>
            <person name="Han X.H."/>
            <person name="Huang E.J."/>
            <person name="Li L.F."/>
            <person name="Wei W."/>
            <person name="Gao Y.C."/>
            <person name="Liu J.Z."/>
            <person name="Shao H.Z."/>
            <person name="Wang X."/>
            <person name="Wang C.C."/>
            <person name="Yang T.C."/>
            <person name="Huo Q.B."/>
            <person name="Li W."/>
            <person name="Chen H.Y."/>
            <person name="Chen S.E."/>
            <person name="Zhou L.G."/>
            <person name="Ni X.B."/>
            <person name="Tian J.H."/>
            <person name="Sheng Y."/>
            <person name="Liu T."/>
            <person name="Pan Y.S."/>
            <person name="Xia L.Y."/>
            <person name="Li J."/>
            <person name="Zhao F."/>
            <person name="Cao W.C."/>
        </authorList>
    </citation>
    <scope>NUCLEOTIDE SEQUENCE [LARGE SCALE GENOMIC DNA]</scope>
    <source>
        <strain evidence="2">HaeL-2018</strain>
    </source>
</reference>
<keyword evidence="3" id="KW-1185">Reference proteome</keyword>
<evidence type="ECO:0000313" key="2">
    <source>
        <dbReference type="EMBL" id="KAH9384172.1"/>
    </source>
</evidence>
<protein>
    <recommendedName>
        <fullName evidence="1">Transposable element P transposase-like RNase H domain-containing protein</fullName>
    </recommendedName>
</protein>
<feature type="domain" description="Transposable element P transposase-like RNase H" evidence="1">
    <location>
        <begin position="1"/>
        <end position="97"/>
    </location>
</feature>
<name>A0A9J6HA45_HAELO</name>
<comment type="caution">
    <text evidence="2">The sequence shown here is derived from an EMBL/GenBank/DDBJ whole genome shotgun (WGS) entry which is preliminary data.</text>
</comment>
<sequence>MVDEIHIKPFFDYKGGNITGAAHNSKEPANSALVFMVQSLAGTFKEVAHIVPVRGADGEFLHTLLRDVICGLEKIGYKIICVVTDNNKVNGKAMAKFKPSASCAPAGTSNFVYPHPCDPQRPLFRVLDTVRLLKCIRNNWINQKNHQRCFSFPEFDTEGGGRMLSASFETLREAYDLEIGQLLRFAYTLSRKSLFPSATERQNVKLALQIFNDTLSPALRAIAGKHSLGHVEGTSTFIDIVVKWWKIVNLKTSHKGQRLRDNLQEPLFPMNDPKVHFLYKVLDWLDEGKARTNSYNSGKLTADTHGALHQTTSGLIEVARYCFKELNLSHVLLEKFRWMASKTASASTGSSLEDSTTSL</sequence>
<proteinExistence type="predicted"/>
<dbReference type="OMA" id="FRWMASK"/>